<dbReference type="Pfam" id="PF00682">
    <property type="entry name" value="HMGL-like"/>
    <property type="match status" value="1"/>
</dbReference>
<dbReference type="AlphaFoldDB" id="A0A1W1VK00"/>
<evidence type="ECO:0000313" key="5">
    <source>
        <dbReference type="Proteomes" id="UP000192569"/>
    </source>
</evidence>
<dbReference type="Gene3D" id="3.20.20.70">
    <property type="entry name" value="Aldolase class I"/>
    <property type="match status" value="1"/>
</dbReference>
<organism evidence="4 5">
    <name type="scientific">Thermanaeromonas toyohensis ToBE</name>
    <dbReference type="NCBI Taxonomy" id="698762"/>
    <lineage>
        <taxon>Bacteria</taxon>
        <taxon>Bacillati</taxon>
        <taxon>Bacillota</taxon>
        <taxon>Clostridia</taxon>
        <taxon>Neomoorellales</taxon>
        <taxon>Neomoorellaceae</taxon>
        <taxon>Thermanaeromonas</taxon>
    </lineage>
</organism>
<keyword evidence="5" id="KW-1185">Reference proteome</keyword>
<dbReference type="OrthoDB" id="9804858at2"/>
<dbReference type="PANTHER" id="PTHR42880:SF1">
    <property type="entry name" value="ISOPROPYLMALATE_HOMOCITRATE_CITRAMALATE SYNTHASE FAMILY PROTEIN"/>
    <property type="match status" value="1"/>
</dbReference>
<gene>
    <name evidence="4" type="ORF">SAMN00808754_0892</name>
</gene>
<dbReference type="InterPro" id="IPR013785">
    <property type="entry name" value="Aldolase_TIM"/>
</dbReference>
<dbReference type="GO" id="GO:0046912">
    <property type="term" value="F:acyltransferase activity, acyl groups converted into alkyl on transfer"/>
    <property type="evidence" value="ECO:0007669"/>
    <property type="project" value="InterPro"/>
</dbReference>
<keyword evidence="1 2" id="KW-0808">Transferase</keyword>
<dbReference type="PROSITE" id="PS00815">
    <property type="entry name" value="AIPM_HOMOCIT_SYNTH_1"/>
    <property type="match status" value="1"/>
</dbReference>
<dbReference type="STRING" id="698762.SAMN00808754_0892"/>
<dbReference type="Proteomes" id="UP000192569">
    <property type="component" value="Chromosome I"/>
</dbReference>
<dbReference type="PROSITE" id="PS00816">
    <property type="entry name" value="AIPM_HOMOCIT_SYNTH_2"/>
    <property type="match status" value="1"/>
</dbReference>
<dbReference type="InterPro" id="IPR002034">
    <property type="entry name" value="AIPM/Hcit_synth_CS"/>
</dbReference>
<feature type="domain" description="Pyruvate carboxyltransferase" evidence="3">
    <location>
        <begin position="34"/>
        <end position="286"/>
    </location>
</feature>
<dbReference type="EMBL" id="LT838272">
    <property type="protein sequence ID" value="SMB93646.1"/>
    <property type="molecule type" value="Genomic_DNA"/>
</dbReference>
<dbReference type="PANTHER" id="PTHR42880">
    <property type="entry name" value="HOMOCITRATE SYNTHASE"/>
    <property type="match status" value="1"/>
</dbReference>
<evidence type="ECO:0000259" key="3">
    <source>
        <dbReference type="PROSITE" id="PS50991"/>
    </source>
</evidence>
<dbReference type="GO" id="GO:0019752">
    <property type="term" value="P:carboxylic acid metabolic process"/>
    <property type="evidence" value="ECO:0007669"/>
    <property type="project" value="InterPro"/>
</dbReference>
<evidence type="ECO:0000256" key="1">
    <source>
        <dbReference type="ARBA" id="ARBA00022679"/>
    </source>
</evidence>
<evidence type="ECO:0000313" key="4">
    <source>
        <dbReference type="EMBL" id="SMB93646.1"/>
    </source>
</evidence>
<dbReference type="PROSITE" id="PS50991">
    <property type="entry name" value="PYR_CT"/>
    <property type="match status" value="1"/>
</dbReference>
<name>A0A1W1VK00_9FIRM</name>
<protein>
    <submittedName>
        <fullName evidence="4">HMGL-like</fullName>
    </submittedName>
</protein>
<dbReference type="Pfam" id="PF22617">
    <property type="entry name" value="HCS_D2"/>
    <property type="match status" value="1"/>
</dbReference>
<reference evidence="4 5" key="1">
    <citation type="submission" date="2017-04" db="EMBL/GenBank/DDBJ databases">
        <authorList>
            <person name="Afonso C.L."/>
            <person name="Miller P.J."/>
            <person name="Scott M.A."/>
            <person name="Spackman E."/>
            <person name="Goraichik I."/>
            <person name="Dimitrov K.M."/>
            <person name="Suarez D.L."/>
            <person name="Swayne D.E."/>
        </authorList>
    </citation>
    <scope>NUCLEOTIDE SEQUENCE [LARGE SCALE GENOMIC DNA]</scope>
    <source>
        <strain evidence="4 5">ToBE</strain>
    </source>
</reference>
<comment type="similarity">
    <text evidence="2">Belongs to the alpha-IPM synthase/homocitrate synthase family.</text>
</comment>
<dbReference type="Gene3D" id="1.10.238.260">
    <property type="match status" value="1"/>
</dbReference>
<dbReference type="SUPFAM" id="SSF51569">
    <property type="entry name" value="Aldolase"/>
    <property type="match status" value="1"/>
</dbReference>
<sequence>MNLEHGPWKTDTYWVSHYQFLPEVREGLRLPSQVTFHDSTLRDGEQAPGIVFSPEDKAEIAKMLDAAGIQYIEAGFPMVSKADREAVEQIVALGLKAKITCLCRARAEDIEVAAATGVWGAILEVPVSYVRLKYQFGWEEEEVINKFLAAATLAREKGLVPYLFMIDSTRADLPFLERLITRATKEAAIERISLVDTAGCITPRGMFYLTTQVRQWTDASIEVHCHNDFGLGVANSLAAIEAGASSIAATLNGLGQRAGNAALEEVAWCVEALYGIPTGLDFAKLYEAAVKVQELSRWSFPPNKPVVGRNLFTWEAGLPVAALRRNPHTVEPFQPEIFGRKHEIELGKKCGKANIEWKLEELGLKVPDASIVERLVERVKEEAVKLKRSLDDGEFIKLYNEIMQG</sequence>
<evidence type="ECO:0000256" key="2">
    <source>
        <dbReference type="RuleBase" id="RU003523"/>
    </source>
</evidence>
<dbReference type="InterPro" id="IPR000891">
    <property type="entry name" value="PYR_CT"/>
</dbReference>
<proteinExistence type="inferred from homology"/>
<accession>A0A1W1VK00</accession>
<dbReference type="InterPro" id="IPR054691">
    <property type="entry name" value="LeuA/HCS_post-cat"/>
</dbReference>
<dbReference type="RefSeq" id="WP_084664394.1">
    <property type="nucleotide sequence ID" value="NZ_LT838272.1"/>
</dbReference>